<sequence length="816" mass="92167">MGTISPMEKMNLRKAVEASLQSAPPGGVPESDTSGHHEIMEPVSRHRDDNPYVDLMRLPPYQRTQMMGGSEFKEVHRAEMYRIQFPHVDLDQGDTLVFIDYPEPTKGKPPADCDGVPFRSQHVRMHSERLLSTGSSKFSDMLNPTYQFRIQRRLKMVNKLPEGVKYVLDLTPPAEGDEMVFQITELSLTPGIIKWWSSYARLDVPFFLVKGHDDVCSCKHPVNGSSPPAQTDSGHIPEAGSQNQSQSSPLELPFSADGLESLRGAGKKLQIEEVPPHFDIPDYCPIRHRNGIIRLLMLIEGKGIFIDSAPRLWTLVALAKIWDCVSVVQDQALQWLLQGSNSKLIELLPEEAIRMGGILENAQVTRTAFRILVNELAFEQTATDKIKQAIDFNHVTMFGRRKGDPGDEFSNLIQHAALTFVERATKCRAELESDDVFETWGLPEYKKLLKIEQVLSRQNLKLCEPVLNMISDLKKKLKSILNPDILNLRNRLYVPAAWDMTQVDSDRAAYVEPSDFQKFAEIYRMMTPTQRLLTRFPYKHLHESWTQWTEYSICDDSRVSPAAYFKRLGAEMTRFSLAYKDRIPWDSDINQELSDILSDSWEMPYGPLYALRHSRIVSQVQRKIESLRARVWDKNQDLHLMTTTPFVLNLTEDELKFLPLWAGGLNDGTGGVFEDQLPPADMGPNGPGPAYHTGMTIPSDASSLSGSFVDDMSAMNMAGSTTAASVAVHDSMSTIYRPDQVIVDDKSIASESFKSDFSDFHEARDKIDASGQKKEDVEESLDDFLQICDDESDSDDTIGCDDFDTLDEDDDFYISV</sequence>
<accession>A0ACC1QHI3</accession>
<proteinExistence type="predicted"/>
<comment type="caution">
    <text evidence="1">The sequence shown here is derived from an EMBL/GenBank/DDBJ whole genome shotgun (WGS) entry which is preliminary data.</text>
</comment>
<protein>
    <submittedName>
        <fullName evidence="1">Uncharacterized protein</fullName>
    </submittedName>
</protein>
<organism evidence="1 2">
    <name type="scientific">Lecanicillium saksenae</name>
    <dbReference type="NCBI Taxonomy" id="468837"/>
    <lineage>
        <taxon>Eukaryota</taxon>
        <taxon>Fungi</taxon>
        <taxon>Dikarya</taxon>
        <taxon>Ascomycota</taxon>
        <taxon>Pezizomycotina</taxon>
        <taxon>Sordariomycetes</taxon>
        <taxon>Hypocreomycetidae</taxon>
        <taxon>Hypocreales</taxon>
        <taxon>Cordycipitaceae</taxon>
        <taxon>Lecanicillium</taxon>
    </lineage>
</organism>
<gene>
    <name evidence="1" type="ORF">NLG97_g9372</name>
</gene>
<keyword evidence="2" id="KW-1185">Reference proteome</keyword>
<evidence type="ECO:0000313" key="2">
    <source>
        <dbReference type="Proteomes" id="UP001148737"/>
    </source>
</evidence>
<dbReference type="EMBL" id="JANAKD010001916">
    <property type="protein sequence ID" value="KAJ3475687.1"/>
    <property type="molecule type" value="Genomic_DNA"/>
</dbReference>
<name>A0ACC1QHI3_9HYPO</name>
<dbReference type="Proteomes" id="UP001148737">
    <property type="component" value="Unassembled WGS sequence"/>
</dbReference>
<evidence type="ECO:0000313" key="1">
    <source>
        <dbReference type="EMBL" id="KAJ3475687.1"/>
    </source>
</evidence>
<reference evidence="1" key="1">
    <citation type="submission" date="2022-07" db="EMBL/GenBank/DDBJ databases">
        <title>Genome Sequence of Lecanicillium saksenae.</title>
        <authorList>
            <person name="Buettner E."/>
        </authorList>
    </citation>
    <scope>NUCLEOTIDE SEQUENCE</scope>
    <source>
        <strain evidence="1">VT-O1</strain>
    </source>
</reference>